<keyword evidence="11" id="KW-1185">Reference proteome</keyword>
<keyword evidence="8 9" id="KW-0472">Membrane</keyword>
<evidence type="ECO:0000256" key="2">
    <source>
        <dbReference type="ARBA" id="ARBA00004141"/>
    </source>
</evidence>
<dbReference type="Gene3D" id="1.20.120.1780">
    <property type="entry name" value="UbiA prenyltransferase"/>
    <property type="match status" value="1"/>
</dbReference>
<evidence type="ECO:0000256" key="3">
    <source>
        <dbReference type="ARBA" id="ARBA00004721"/>
    </source>
</evidence>
<feature type="transmembrane region" description="Helical" evidence="9">
    <location>
        <begin position="175"/>
        <end position="193"/>
    </location>
</feature>
<dbReference type="Gene3D" id="1.10.357.140">
    <property type="entry name" value="UbiA prenyltransferase"/>
    <property type="match status" value="1"/>
</dbReference>
<feature type="transmembrane region" description="Helical" evidence="9">
    <location>
        <begin position="277"/>
        <end position="296"/>
    </location>
</feature>
<comment type="caution">
    <text evidence="10">The sequence shown here is derived from an EMBL/GenBank/DDBJ whole genome shotgun (WGS) entry which is preliminary data.</text>
</comment>
<accession>A0A0G2GNK8</accession>
<reference evidence="10 11" key="1">
    <citation type="submission" date="2015-05" db="EMBL/GenBank/DDBJ databases">
        <title>Distinctive expansion of gene families associated with plant cell wall degradation and secondary metabolism in the genomes of grapevine trunk pathogens.</title>
        <authorList>
            <person name="Lawrence D.P."/>
            <person name="Travadon R."/>
            <person name="Rolshausen P.E."/>
            <person name="Baumgartner K."/>
        </authorList>
    </citation>
    <scope>NUCLEOTIDE SEQUENCE [LARGE SCALE GENOMIC DNA]</scope>
    <source>
        <strain evidence="10">UCRPC4</strain>
    </source>
</reference>
<comment type="similarity">
    <text evidence="4">Belongs to the UbiA prenyltransferase family.</text>
</comment>
<dbReference type="OrthoDB" id="18170at2759"/>
<dbReference type="FunFam" id="1.10.357.140:FF:000008">
    <property type="entry name" value="4-hydroxybenzoate octaprenyltransferase"/>
    <property type="match status" value="1"/>
</dbReference>
<dbReference type="GO" id="GO:0005743">
    <property type="term" value="C:mitochondrial inner membrane"/>
    <property type="evidence" value="ECO:0007669"/>
    <property type="project" value="TreeGrafter"/>
</dbReference>
<evidence type="ECO:0000313" key="10">
    <source>
        <dbReference type="EMBL" id="KKY24993.1"/>
    </source>
</evidence>
<evidence type="ECO:0000256" key="7">
    <source>
        <dbReference type="ARBA" id="ARBA00022989"/>
    </source>
</evidence>
<dbReference type="Proteomes" id="UP000053317">
    <property type="component" value="Unassembled WGS sequence"/>
</dbReference>
<feature type="transmembrane region" description="Helical" evidence="9">
    <location>
        <begin position="308"/>
        <end position="326"/>
    </location>
</feature>
<evidence type="ECO:0000256" key="4">
    <source>
        <dbReference type="ARBA" id="ARBA00005985"/>
    </source>
</evidence>
<evidence type="ECO:0000256" key="5">
    <source>
        <dbReference type="ARBA" id="ARBA00022679"/>
    </source>
</evidence>
<organism evidence="10 11">
    <name type="scientific">Phaeomoniella chlamydospora</name>
    <name type="common">Phaeoacremonium chlamydosporum</name>
    <dbReference type="NCBI Taxonomy" id="158046"/>
    <lineage>
        <taxon>Eukaryota</taxon>
        <taxon>Fungi</taxon>
        <taxon>Dikarya</taxon>
        <taxon>Ascomycota</taxon>
        <taxon>Pezizomycotina</taxon>
        <taxon>Eurotiomycetes</taxon>
        <taxon>Chaetothyriomycetidae</taxon>
        <taxon>Phaeomoniellales</taxon>
        <taxon>Phaeomoniellaceae</taxon>
        <taxon>Phaeomoniella</taxon>
    </lineage>
</organism>
<keyword evidence="5" id="KW-0808">Transferase</keyword>
<keyword evidence="7 9" id="KW-1133">Transmembrane helix</keyword>
<protein>
    <submittedName>
        <fullName evidence="10">Putative 4-hydroxybenzoate polyprenyl</fullName>
    </submittedName>
</protein>
<dbReference type="AlphaFoldDB" id="A0A0G2GNK8"/>
<comment type="cofactor">
    <cofactor evidence="1">
        <name>Mg(2+)</name>
        <dbReference type="ChEBI" id="CHEBI:18420"/>
    </cofactor>
</comment>
<dbReference type="GO" id="GO:0008412">
    <property type="term" value="F:4-hydroxybenzoate polyprenyltransferase activity"/>
    <property type="evidence" value="ECO:0007669"/>
    <property type="project" value="TreeGrafter"/>
</dbReference>
<name>A0A0G2GNK8_PHACM</name>
<gene>
    <name evidence="10" type="ORF">UCRPC4_g02214</name>
</gene>
<evidence type="ECO:0000256" key="9">
    <source>
        <dbReference type="SAM" id="Phobius"/>
    </source>
</evidence>
<dbReference type="PANTHER" id="PTHR11048">
    <property type="entry name" value="PRENYLTRANSFERASES"/>
    <property type="match status" value="1"/>
</dbReference>
<feature type="transmembrane region" description="Helical" evidence="9">
    <location>
        <begin position="148"/>
        <end position="168"/>
    </location>
</feature>
<dbReference type="Pfam" id="PF01040">
    <property type="entry name" value="UbiA"/>
    <property type="match status" value="1"/>
</dbReference>
<evidence type="ECO:0000256" key="1">
    <source>
        <dbReference type="ARBA" id="ARBA00001946"/>
    </source>
</evidence>
<evidence type="ECO:0000256" key="6">
    <source>
        <dbReference type="ARBA" id="ARBA00022692"/>
    </source>
</evidence>
<dbReference type="GO" id="GO:0006744">
    <property type="term" value="P:ubiquinone biosynthetic process"/>
    <property type="evidence" value="ECO:0007669"/>
    <property type="project" value="TreeGrafter"/>
</dbReference>
<evidence type="ECO:0000256" key="8">
    <source>
        <dbReference type="ARBA" id="ARBA00023136"/>
    </source>
</evidence>
<reference evidence="10 11" key="2">
    <citation type="submission" date="2015-05" db="EMBL/GenBank/DDBJ databases">
        <authorList>
            <person name="Morales-Cruz A."/>
            <person name="Amrine K.C."/>
            <person name="Cantu D."/>
        </authorList>
    </citation>
    <scope>NUCLEOTIDE SEQUENCE [LARGE SCALE GENOMIC DNA]</scope>
    <source>
        <strain evidence="10">UCRPC4</strain>
    </source>
</reference>
<dbReference type="PANTHER" id="PTHR11048:SF39">
    <property type="entry name" value="POLYPRENYL TRANSFERASE AUSN"/>
    <property type="match status" value="1"/>
</dbReference>
<feature type="transmembrane region" description="Helical" evidence="9">
    <location>
        <begin position="248"/>
        <end position="271"/>
    </location>
</feature>
<comment type="pathway">
    <text evidence="3">Secondary metabolite biosynthesis; terpenoid biosynthesis.</text>
</comment>
<dbReference type="InterPro" id="IPR039653">
    <property type="entry name" value="Prenyltransferase"/>
</dbReference>
<dbReference type="InterPro" id="IPR000537">
    <property type="entry name" value="UbiA_prenyltransferase"/>
</dbReference>
<sequence length="332" mass="36534">MSSSFRIGFDSNPKTKGGLFVDVAPRKGILAYLPESWVPYAELIRLEKPIGFAIVYLPYVMGILYGACIAPEPLPVSALLYRARVFLLWSLVLRGAGCAYDDIVDQDLDRQVDRCRTRPIPRGAITTTQGWLFTTGLSLVGFFSLSLLPWECTIDAGIITLLSLIYPFMKRFTNYTQVVLGLAIGFAIIMAAHSFDVDPLARSTYVPTLCLWFAVGFLMMLYDIIYARQDTKDDVKAGVKSMAVRYRHHVKAVTSLLAFAVAGLLATTGIYTGMGPMYYLIAVGGTCSSLWAMIGLMDLESPSNYPRFCAGAYVLTSISVIGGFTAEYMENS</sequence>
<proteinExistence type="inferred from homology"/>
<comment type="subcellular location">
    <subcellularLocation>
        <location evidence="2">Membrane</location>
        <topology evidence="2">Multi-pass membrane protein</topology>
    </subcellularLocation>
</comment>
<dbReference type="EMBL" id="LCWF01000053">
    <property type="protein sequence ID" value="KKY24993.1"/>
    <property type="molecule type" value="Genomic_DNA"/>
</dbReference>
<dbReference type="CDD" id="cd13959">
    <property type="entry name" value="PT_UbiA_COQ2"/>
    <property type="match status" value="1"/>
</dbReference>
<dbReference type="FunFam" id="1.20.120.1780:FF:000001">
    <property type="entry name" value="4-hydroxybenzoate octaprenyltransferase"/>
    <property type="match status" value="1"/>
</dbReference>
<dbReference type="InterPro" id="IPR044878">
    <property type="entry name" value="UbiA_sf"/>
</dbReference>
<feature type="transmembrane region" description="Helical" evidence="9">
    <location>
        <begin position="205"/>
        <end position="227"/>
    </location>
</feature>
<feature type="transmembrane region" description="Helical" evidence="9">
    <location>
        <begin position="50"/>
        <end position="67"/>
    </location>
</feature>
<evidence type="ECO:0000313" key="11">
    <source>
        <dbReference type="Proteomes" id="UP000053317"/>
    </source>
</evidence>
<keyword evidence="6 9" id="KW-0812">Transmembrane</keyword>